<dbReference type="Proteomes" id="UP000504627">
    <property type="component" value="Unplaced"/>
</dbReference>
<accession>A0A7R5KUI0</accession>
<proteinExistence type="predicted"/>
<protein>
    <submittedName>
        <fullName evidence="2">Uncharacterized protein LOC113998183</fullName>
    </submittedName>
</protein>
<dbReference type="GeneID" id="113998183"/>
<name>A0A7R5KUI0_9PASS</name>
<gene>
    <name evidence="2" type="primary">LOC113998183</name>
</gene>
<dbReference type="AlphaFoldDB" id="A0A7R5KUI0"/>
<reference evidence="2" key="1">
    <citation type="submission" date="2025-08" db="UniProtKB">
        <authorList>
            <consortium name="RefSeq"/>
        </authorList>
    </citation>
    <scope>IDENTIFICATION</scope>
    <source>
        <tissue evidence="2">Muscle</tissue>
    </source>
</reference>
<dbReference type="RefSeq" id="XP_039240224.1">
    <property type="nucleotide sequence ID" value="XM_039384290.1"/>
</dbReference>
<keyword evidence="1" id="KW-1185">Reference proteome</keyword>
<evidence type="ECO:0000313" key="2">
    <source>
        <dbReference type="RefSeq" id="XP_039240224.1"/>
    </source>
</evidence>
<organism evidence="1 2">
    <name type="scientific">Pipra filicauda</name>
    <name type="common">Wire-tailed manakin</name>
    <dbReference type="NCBI Taxonomy" id="649802"/>
    <lineage>
        <taxon>Eukaryota</taxon>
        <taxon>Metazoa</taxon>
        <taxon>Chordata</taxon>
        <taxon>Craniata</taxon>
        <taxon>Vertebrata</taxon>
        <taxon>Euteleostomi</taxon>
        <taxon>Archelosauria</taxon>
        <taxon>Archosauria</taxon>
        <taxon>Dinosauria</taxon>
        <taxon>Saurischia</taxon>
        <taxon>Theropoda</taxon>
        <taxon>Coelurosauria</taxon>
        <taxon>Aves</taxon>
        <taxon>Neognathae</taxon>
        <taxon>Neoaves</taxon>
        <taxon>Telluraves</taxon>
        <taxon>Australaves</taxon>
        <taxon>Passeriformes</taxon>
        <taxon>Pipridae</taxon>
        <taxon>Pipra</taxon>
    </lineage>
</organism>
<sequence length="267" mass="29139">MYCAFPQTEIPLVGSITAISLHALFSGTAASDSVRPPRWGRELQRSHRCRGRGHGSSSYTRPVDRTLCGGQICCTEVEDGVGPYPAGRISVSCSHYKMSISMWLQDKGPFITLQSAAKGSRVPPEKCLHLNPSEKVFSRCSRPLRRVMELGAALGFFWVRYGGKHLVMRRSGSSKSGVPLELQGISLWSTGAGFPLFKPPILEMPISKKLGRIQLSRAQGLAVHSEVVQGSLEGRGCSAFLLPGLHTTREEIFATLTSAFQLRESHA</sequence>
<dbReference type="InParanoid" id="A0A7R5KUI0"/>
<evidence type="ECO:0000313" key="1">
    <source>
        <dbReference type="Proteomes" id="UP000504627"/>
    </source>
</evidence>